<keyword evidence="1" id="KW-0812">Transmembrane</keyword>
<name>A0A7X1PSA0_9PSED</name>
<evidence type="ECO:0000256" key="1">
    <source>
        <dbReference type="SAM" id="Phobius"/>
    </source>
</evidence>
<proteinExistence type="predicted"/>
<dbReference type="EMBL" id="WHUV01000005">
    <property type="protein sequence ID" value="MQA56783.1"/>
    <property type="molecule type" value="Genomic_DNA"/>
</dbReference>
<gene>
    <name evidence="2" type="ORF">GDH07_26015</name>
</gene>
<organism evidence="2 3">
    <name type="scientific">Pseudomonas piscis</name>
    <dbReference type="NCBI Taxonomy" id="2614538"/>
    <lineage>
        <taxon>Bacteria</taxon>
        <taxon>Pseudomonadati</taxon>
        <taxon>Pseudomonadota</taxon>
        <taxon>Gammaproteobacteria</taxon>
        <taxon>Pseudomonadales</taxon>
        <taxon>Pseudomonadaceae</taxon>
        <taxon>Pseudomonas</taxon>
    </lineage>
</organism>
<reference evidence="2 3" key="1">
    <citation type="submission" date="2019-10" db="EMBL/GenBank/DDBJ databases">
        <title>Pseudomonas dajingensis sp. nov., isolated from the profound head ulcers of farmed Murray cod (Maccullochella peelii peelii).</title>
        <authorList>
            <person name="Liu Y."/>
        </authorList>
    </citation>
    <scope>NUCLEOTIDE SEQUENCE [LARGE SCALE GENOMIC DNA]</scope>
    <source>
        <strain evidence="2 3">MC042</strain>
    </source>
</reference>
<accession>A0A7X1PSA0</accession>
<dbReference type="InterPro" id="IPR018895">
    <property type="entry name" value="DUF2474"/>
</dbReference>
<dbReference type="RefSeq" id="WP_083235762.1">
    <property type="nucleotide sequence ID" value="NZ_WHUV01000005.1"/>
</dbReference>
<dbReference type="Pfam" id="PF10617">
    <property type="entry name" value="DUF2474"/>
    <property type="match status" value="1"/>
</dbReference>
<evidence type="ECO:0000313" key="2">
    <source>
        <dbReference type="EMBL" id="MQA56783.1"/>
    </source>
</evidence>
<dbReference type="AlphaFoldDB" id="A0A7X1PSA0"/>
<keyword evidence="1" id="KW-1133">Transmembrane helix</keyword>
<sequence length="49" mass="5417">MDKTQVTRPVPGWRQLLWMAGIWLASVVSLGLVAGLLRLLMQAAGMRSH</sequence>
<protein>
    <submittedName>
        <fullName evidence="2">DUF2474 family protein</fullName>
    </submittedName>
</protein>
<feature type="transmembrane region" description="Helical" evidence="1">
    <location>
        <begin position="16"/>
        <end position="40"/>
    </location>
</feature>
<keyword evidence="1" id="KW-0472">Membrane</keyword>
<dbReference type="Proteomes" id="UP000486534">
    <property type="component" value="Unassembled WGS sequence"/>
</dbReference>
<comment type="caution">
    <text evidence="2">The sequence shown here is derived from an EMBL/GenBank/DDBJ whole genome shotgun (WGS) entry which is preliminary data.</text>
</comment>
<evidence type="ECO:0000313" key="3">
    <source>
        <dbReference type="Proteomes" id="UP000486534"/>
    </source>
</evidence>